<evidence type="ECO:0000313" key="1">
    <source>
        <dbReference type="EMBL" id="KOO22996.1"/>
    </source>
</evidence>
<evidence type="ECO:0000313" key="2">
    <source>
        <dbReference type="Proteomes" id="UP000037460"/>
    </source>
</evidence>
<accession>A0A0M0J8U7</accession>
<organism evidence="1 2">
    <name type="scientific">Chrysochromulina tobinii</name>
    <dbReference type="NCBI Taxonomy" id="1460289"/>
    <lineage>
        <taxon>Eukaryota</taxon>
        <taxon>Haptista</taxon>
        <taxon>Haptophyta</taxon>
        <taxon>Prymnesiophyceae</taxon>
        <taxon>Prymnesiales</taxon>
        <taxon>Chrysochromulinaceae</taxon>
        <taxon>Chrysochromulina</taxon>
    </lineage>
</organism>
<dbReference type="AlphaFoldDB" id="A0A0M0J8U7"/>
<comment type="caution">
    <text evidence="1">The sequence shown here is derived from an EMBL/GenBank/DDBJ whole genome shotgun (WGS) entry which is preliminary data.</text>
</comment>
<dbReference type="EMBL" id="JWZX01003229">
    <property type="protein sequence ID" value="KOO22996.1"/>
    <property type="molecule type" value="Genomic_DNA"/>
</dbReference>
<sequence>MQALEREQSARFLFFLGAVSGDESIDAMLAGSGGNALHAALSLCAAVDVYGSGLHSRGVGHDKIYAHAYDERVGHCLVPGSRPYRFGKLKGILGFVKWRKDRVRTEMLLHVLHALGVVRWVQ</sequence>
<gene>
    <name evidence="1" type="ORF">Ctob_000974</name>
</gene>
<protein>
    <submittedName>
        <fullName evidence="1">Uncharacterized protein</fullName>
    </submittedName>
</protein>
<dbReference type="Proteomes" id="UP000037460">
    <property type="component" value="Unassembled WGS sequence"/>
</dbReference>
<keyword evidence="2" id="KW-1185">Reference proteome</keyword>
<reference evidence="2" key="1">
    <citation type="journal article" date="2015" name="PLoS Genet.">
        <title>Genome Sequence and Transcriptome Analyses of Chrysochromulina tobin: Metabolic Tools for Enhanced Algal Fitness in the Prominent Order Prymnesiales (Haptophyceae).</title>
        <authorList>
            <person name="Hovde B.T."/>
            <person name="Deodato C.R."/>
            <person name="Hunsperger H.M."/>
            <person name="Ryken S.A."/>
            <person name="Yost W."/>
            <person name="Jha R.K."/>
            <person name="Patterson J."/>
            <person name="Monnat R.J. Jr."/>
            <person name="Barlow S.B."/>
            <person name="Starkenburg S.R."/>
            <person name="Cattolico R.A."/>
        </authorList>
    </citation>
    <scope>NUCLEOTIDE SEQUENCE</scope>
    <source>
        <strain evidence="2">CCMP291</strain>
    </source>
</reference>
<name>A0A0M0J8U7_9EUKA</name>
<proteinExistence type="predicted"/>